<dbReference type="GO" id="GO:0022857">
    <property type="term" value="F:transmembrane transporter activity"/>
    <property type="evidence" value="ECO:0007669"/>
    <property type="project" value="InterPro"/>
</dbReference>
<evidence type="ECO:0000313" key="3">
    <source>
        <dbReference type="EMBL" id="CQD18186.1"/>
    </source>
</evidence>
<evidence type="ECO:0000259" key="2">
    <source>
        <dbReference type="Pfam" id="PF04069"/>
    </source>
</evidence>
<proteinExistence type="predicted"/>
<gene>
    <name evidence="3" type="ORF">BN970_03986</name>
</gene>
<reference evidence="3 4" key="1">
    <citation type="submission" date="2015-03" db="EMBL/GenBank/DDBJ databases">
        <authorList>
            <person name="Murphy D."/>
        </authorList>
    </citation>
    <scope>NUCLEOTIDE SEQUENCE [LARGE SCALE GENOMIC DNA]</scope>
    <source>
        <strain evidence="3 4">D16</strain>
    </source>
</reference>
<dbReference type="Proteomes" id="UP000182227">
    <property type="component" value="Unassembled WGS sequence"/>
</dbReference>
<dbReference type="InterPro" id="IPR007210">
    <property type="entry name" value="ABC_Gly_betaine_transp_sub-bd"/>
</dbReference>
<dbReference type="EMBL" id="CTEF01000003">
    <property type="protein sequence ID" value="CQD18186.1"/>
    <property type="molecule type" value="Genomic_DNA"/>
</dbReference>
<dbReference type="Gene3D" id="3.40.190.120">
    <property type="entry name" value="Osmoprotection protein (prox), domain 2"/>
    <property type="match status" value="1"/>
</dbReference>
<protein>
    <submittedName>
        <fullName evidence="3">ABC transporter substrate-binding protein</fullName>
    </submittedName>
</protein>
<organism evidence="3 4">
    <name type="scientific">Mycolicibacterium conceptionense</name>
    <dbReference type="NCBI Taxonomy" id="451644"/>
    <lineage>
        <taxon>Bacteria</taxon>
        <taxon>Bacillati</taxon>
        <taxon>Actinomycetota</taxon>
        <taxon>Actinomycetes</taxon>
        <taxon>Mycobacteriales</taxon>
        <taxon>Mycobacteriaceae</taxon>
        <taxon>Mycolicibacterium</taxon>
    </lineage>
</organism>
<evidence type="ECO:0000256" key="1">
    <source>
        <dbReference type="SAM" id="SignalP"/>
    </source>
</evidence>
<dbReference type="PROSITE" id="PS51257">
    <property type="entry name" value="PROKAR_LIPOPROTEIN"/>
    <property type="match status" value="1"/>
</dbReference>
<name>A0A0U1DK95_9MYCO</name>
<feature type="signal peptide" evidence="1">
    <location>
        <begin position="1"/>
        <end position="18"/>
    </location>
</feature>
<dbReference type="Pfam" id="PF04069">
    <property type="entry name" value="OpuAC"/>
    <property type="match status" value="1"/>
</dbReference>
<accession>A0A0U1DK95</accession>
<sequence length="302" mass="31988" precursor="true">MRRILALALLVLAALVSAGCGGRSGPPALAVGAGPAPESVLLGHLYAAALRYYGTPAVVTETDGVPGVLDSGSVTVQPGFTGRFLTALDPGATARADEQVYRDLVSALPEGVAAGDYTMSAQDKPALVVTEPTATAWGGTDLSALRRNCAKARPGAVAGARIATVVGSCTLPKALVFPDDESLFAALRAGKINAAWSTTADPAIPSDLTVLADKTSLIRGENVVPLYRRNTLNERQILRSTRSPGFSTRDRWPICAGRSPRVKIPVRWPTRSLRPIRWGTRPSARRRQRGIMRPIAEANSFW</sequence>
<feature type="chain" id="PRO_5038455220" evidence="1">
    <location>
        <begin position="19"/>
        <end position="302"/>
    </location>
</feature>
<dbReference type="AlphaFoldDB" id="A0A0U1DK95"/>
<dbReference type="SUPFAM" id="SSF53850">
    <property type="entry name" value="Periplasmic binding protein-like II"/>
    <property type="match status" value="1"/>
</dbReference>
<evidence type="ECO:0000313" key="4">
    <source>
        <dbReference type="Proteomes" id="UP000182227"/>
    </source>
</evidence>
<keyword evidence="1" id="KW-0732">Signal</keyword>
<feature type="domain" description="ABC-type glycine betaine transport system substrate-binding" evidence="2">
    <location>
        <begin position="30"/>
        <end position="234"/>
    </location>
</feature>
<dbReference type="GO" id="GO:0043190">
    <property type="term" value="C:ATP-binding cassette (ABC) transporter complex"/>
    <property type="evidence" value="ECO:0007669"/>
    <property type="project" value="InterPro"/>
</dbReference>
<dbReference type="Gene3D" id="3.40.190.10">
    <property type="entry name" value="Periplasmic binding protein-like II"/>
    <property type="match status" value="1"/>
</dbReference>